<dbReference type="InterPro" id="IPR036188">
    <property type="entry name" value="FAD/NAD-bd_sf"/>
</dbReference>
<dbReference type="Proteomes" id="UP000309016">
    <property type="component" value="Chromosome"/>
</dbReference>
<dbReference type="EMBL" id="CP040812">
    <property type="protein sequence ID" value="QCY70179.1"/>
    <property type="molecule type" value="Genomic_DNA"/>
</dbReference>
<name>A0A5B7X4D1_9FLAO</name>
<keyword evidence="3" id="KW-1185">Reference proteome</keyword>
<dbReference type="OrthoDB" id="214253at2"/>
<dbReference type="InterPro" id="IPR006076">
    <property type="entry name" value="FAD-dep_OxRdtase"/>
</dbReference>
<gene>
    <name evidence="2" type="ORF">FHG64_12615</name>
</gene>
<dbReference type="SUPFAM" id="SSF51971">
    <property type="entry name" value="Nucleotide-binding domain"/>
    <property type="match status" value="1"/>
</dbReference>
<dbReference type="Pfam" id="PF01266">
    <property type="entry name" value="DAO"/>
    <property type="match status" value="1"/>
</dbReference>
<feature type="domain" description="FAD dependent oxidoreductase" evidence="1">
    <location>
        <begin position="3"/>
        <end position="327"/>
    </location>
</feature>
<dbReference type="RefSeq" id="WP_139066741.1">
    <property type="nucleotide sequence ID" value="NZ_CP040812.1"/>
</dbReference>
<dbReference type="PANTHER" id="PTHR13847">
    <property type="entry name" value="SARCOSINE DEHYDROGENASE-RELATED"/>
    <property type="match status" value="1"/>
</dbReference>
<evidence type="ECO:0000259" key="1">
    <source>
        <dbReference type="Pfam" id="PF01266"/>
    </source>
</evidence>
<reference evidence="2 3" key="1">
    <citation type="submission" date="2019-06" db="EMBL/GenBank/DDBJ databases">
        <title>Complete genome sequence of Antarcticibacterium flavum KCTC 52984T from an Antarctic marine sediment.</title>
        <authorList>
            <person name="Lee Y.M."/>
            <person name="Shin S.C."/>
        </authorList>
    </citation>
    <scope>NUCLEOTIDE SEQUENCE [LARGE SCALE GENOMIC DNA]</scope>
    <source>
        <strain evidence="2 3">KCTC 52984</strain>
    </source>
</reference>
<evidence type="ECO:0000313" key="3">
    <source>
        <dbReference type="Proteomes" id="UP000309016"/>
    </source>
</evidence>
<dbReference type="Gene3D" id="3.30.9.10">
    <property type="entry name" value="D-Amino Acid Oxidase, subunit A, domain 2"/>
    <property type="match status" value="1"/>
</dbReference>
<protein>
    <submittedName>
        <fullName evidence="2">FAD-binding oxidoreductase</fullName>
    </submittedName>
</protein>
<accession>A0A5B7X4D1</accession>
<dbReference type="AlphaFoldDB" id="A0A5B7X4D1"/>
<dbReference type="SUPFAM" id="SSF54373">
    <property type="entry name" value="FAD-linked reductases, C-terminal domain"/>
    <property type="match status" value="1"/>
</dbReference>
<dbReference type="KEGG" id="afla:FHG64_12615"/>
<sequence length="346" mass="38605">MTDYIIVGAGLSGIALAEELTGRGKTIKVFENNSQSSSTVAGGVYNPVILKRFTLAWNAAAQMETAIPFYKALEEKLGVNLVEELPIYRKFNSIEEQNNWFTAADKRSLAPFLDTGLKKELNPCLPSQHSFGRVIGTGRIDTALLLEKYWQFLNELGVFFAERFEYQKLQLLPDGVAYKSHKARRVVFCEGFGLKKNPFFNSLPLYGNKGEYIIIKAPSLKLQVAVKSSVFILPLGNELYKVGATYNNQDTSEEPTEEARESLLSKLRSMITCEFEIVDQVAGIRPATKDRKPVVGQHPEHLQLYCCNGFGSRGVLMAPCIARELAAHLEEGAPLDQETSLLRFLK</sequence>
<organism evidence="2 3">
    <name type="scientific">Antarcticibacterium flavum</name>
    <dbReference type="NCBI Taxonomy" id="2058175"/>
    <lineage>
        <taxon>Bacteria</taxon>
        <taxon>Pseudomonadati</taxon>
        <taxon>Bacteroidota</taxon>
        <taxon>Flavobacteriia</taxon>
        <taxon>Flavobacteriales</taxon>
        <taxon>Flavobacteriaceae</taxon>
        <taxon>Antarcticibacterium</taxon>
    </lineage>
</organism>
<evidence type="ECO:0000313" key="2">
    <source>
        <dbReference type="EMBL" id="QCY70179.1"/>
    </source>
</evidence>
<dbReference type="GO" id="GO:0005737">
    <property type="term" value="C:cytoplasm"/>
    <property type="evidence" value="ECO:0007669"/>
    <property type="project" value="TreeGrafter"/>
</dbReference>
<dbReference type="Gene3D" id="3.50.50.60">
    <property type="entry name" value="FAD/NAD(P)-binding domain"/>
    <property type="match status" value="1"/>
</dbReference>
<proteinExistence type="predicted"/>